<keyword evidence="1" id="KW-0812">Transmembrane</keyword>
<dbReference type="RefSeq" id="WP_143988052.1">
    <property type="nucleotide sequence ID" value="NZ_CP041692.1"/>
</dbReference>
<evidence type="ECO:0000313" key="2">
    <source>
        <dbReference type="EMBL" id="QDP98108.1"/>
    </source>
</evidence>
<feature type="transmembrane region" description="Helical" evidence="1">
    <location>
        <begin position="59"/>
        <end position="79"/>
    </location>
</feature>
<sequence>MTPTTNPLLLRVIHRRRLRRRARLAGACWLFLGGLHIAVWWAAYDHGRTGLPEGALDAAVWPLLFASTISFVVFAYYTARWFLAPSTPKNYDWLEPAATELFVTDLDEDTEPTIIRTRLAS</sequence>
<dbReference type="EMBL" id="CP041692">
    <property type="protein sequence ID" value="QDP98108.1"/>
    <property type="molecule type" value="Genomic_DNA"/>
</dbReference>
<dbReference type="AlphaFoldDB" id="A0A516Q3U2"/>
<dbReference type="OrthoDB" id="9925714at2"/>
<evidence type="ECO:0000256" key="1">
    <source>
        <dbReference type="SAM" id="Phobius"/>
    </source>
</evidence>
<keyword evidence="1" id="KW-0472">Membrane</keyword>
<dbReference type="KEGG" id="mik:FOE78_21365"/>
<feature type="transmembrane region" description="Helical" evidence="1">
    <location>
        <begin position="24"/>
        <end position="44"/>
    </location>
</feature>
<organism evidence="2 3">
    <name type="scientific">Microlunatus elymi</name>
    <dbReference type="NCBI Taxonomy" id="2596828"/>
    <lineage>
        <taxon>Bacteria</taxon>
        <taxon>Bacillati</taxon>
        <taxon>Actinomycetota</taxon>
        <taxon>Actinomycetes</taxon>
        <taxon>Propionibacteriales</taxon>
        <taxon>Propionibacteriaceae</taxon>
        <taxon>Microlunatus</taxon>
    </lineage>
</organism>
<reference evidence="2 3" key="1">
    <citation type="submission" date="2019-07" db="EMBL/GenBank/DDBJ databases">
        <title>Microlunatus dokdonensis sp. nov. isolated from the rhizospheric soil of the wild plant Elymus tsukushiensis.</title>
        <authorList>
            <person name="Ghim S.-Y."/>
            <person name="Hwang Y.-J."/>
            <person name="Son J.-S."/>
            <person name="Shin J.-H."/>
        </authorList>
    </citation>
    <scope>NUCLEOTIDE SEQUENCE [LARGE SCALE GENOMIC DNA]</scope>
    <source>
        <strain evidence="2 3">KUDC0627</strain>
    </source>
</reference>
<gene>
    <name evidence="2" type="ORF">FOE78_21365</name>
</gene>
<protein>
    <submittedName>
        <fullName evidence="2">Uncharacterized protein</fullName>
    </submittedName>
</protein>
<accession>A0A516Q3U2</accession>
<evidence type="ECO:0000313" key="3">
    <source>
        <dbReference type="Proteomes" id="UP000319263"/>
    </source>
</evidence>
<proteinExistence type="predicted"/>
<keyword evidence="3" id="KW-1185">Reference proteome</keyword>
<name>A0A516Q3U2_9ACTN</name>
<keyword evidence="1" id="KW-1133">Transmembrane helix</keyword>
<dbReference type="Proteomes" id="UP000319263">
    <property type="component" value="Chromosome"/>
</dbReference>